<protein>
    <submittedName>
        <fullName evidence="1">Uncharacterized protein</fullName>
    </submittedName>
</protein>
<gene>
    <name evidence="1" type="ORF">E2C01_016004</name>
</gene>
<dbReference type="Proteomes" id="UP000324222">
    <property type="component" value="Unassembled WGS sequence"/>
</dbReference>
<dbReference type="EMBL" id="VSRR010001150">
    <property type="protein sequence ID" value="MPC22973.1"/>
    <property type="molecule type" value="Genomic_DNA"/>
</dbReference>
<sequence>MGCELTSESVSAGWYRTHAVAAASSSAQLSTGGLHRSCLVFTAVRPVRRRAGPGSSMWRLVLCRVRGASVTIAGQMS</sequence>
<keyword evidence="2" id="KW-1185">Reference proteome</keyword>
<name>A0A5B7DPU0_PORTR</name>
<evidence type="ECO:0000313" key="1">
    <source>
        <dbReference type="EMBL" id="MPC22973.1"/>
    </source>
</evidence>
<reference evidence="1 2" key="1">
    <citation type="submission" date="2019-05" db="EMBL/GenBank/DDBJ databases">
        <title>Another draft genome of Portunus trituberculatus and its Hox gene families provides insights of decapod evolution.</title>
        <authorList>
            <person name="Jeong J.-H."/>
            <person name="Song I."/>
            <person name="Kim S."/>
            <person name="Choi T."/>
            <person name="Kim D."/>
            <person name="Ryu S."/>
            <person name="Kim W."/>
        </authorList>
    </citation>
    <scope>NUCLEOTIDE SEQUENCE [LARGE SCALE GENOMIC DNA]</scope>
    <source>
        <tissue evidence="1">Muscle</tissue>
    </source>
</reference>
<proteinExistence type="predicted"/>
<organism evidence="1 2">
    <name type="scientific">Portunus trituberculatus</name>
    <name type="common">Swimming crab</name>
    <name type="synonym">Neptunus trituberculatus</name>
    <dbReference type="NCBI Taxonomy" id="210409"/>
    <lineage>
        <taxon>Eukaryota</taxon>
        <taxon>Metazoa</taxon>
        <taxon>Ecdysozoa</taxon>
        <taxon>Arthropoda</taxon>
        <taxon>Crustacea</taxon>
        <taxon>Multicrustacea</taxon>
        <taxon>Malacostraca</taxon>
        <taxon>Eumalacostraca</taxon>
        <taxon>Eucarida</taxon>
        <taxon>Decapoda</taxon>
        <taxon>Pleocyemata</taxon>
        <taxon>Brachyura</taxon>
        <taxon>Eubrachyura</taxon>
        <taxon>Portunoidea</taxon>
        <taxon>Portunidae</taxon>
        <taxon>Portuninae</taxon>
        <taxon>Portunus</taxon>
    </lineage>
</organism>
<dbReference type="AlphaFoldDB" id="A0A5B7DPU0"/>
<comment type="caution">
    <text evidence="1">The sequence shown here is derived from an EMBL/GenBank/DDBJ whole genome shotgun (WGS) entry which is preliminary data.</text>
</comment>
<accession>A0A5B7DPU0</accession>
<evidence type="ECO:0000313" key="2">
    <source>
        <dbReference type="Proteomes" id="UP000324222"/>
    </source>
</evidence>